<accession>A0ABV6TES1</accession>
<evidence type="ECO:0000313" key="3">
    <source>
        <dbReference type="Proteomes" id="UP001589887"/>
    </source>
</evidence>
<keyword evidence="1" id="KW-0812">Transmembrane</keyword>
<name>A0ABV6TES1_9ACTN</name>
<evidence type="ECO:0000256" key="1">
    <source>
        <dbReference type="SAM" id="Phobius"/>
    </source>
</evidence>
<reference evidence="2 3" key="1">
    <citation type="submission" date="2024-09" db="EMBL/GenBank/DDBJ databases">
        <authorList>
            <person name="Sun Q."/>
            <person name="Mori K."/>
        </authorList>
    </citation>
    <scope>NUCLEOTIDE SEQUENCE [LARGE SCALE GENOMIC DNA]</scope>
    <source>
        <strain evidence="2 3">JCM 4557</strain>
    </source>
</reference>
<keyword evidence="3" id="KW-1185">Reference proteome</keyword>
<keyword evidence="1" id="KW-1133">Transmembrane helix</keyword>
<comment type="caution">
    <text evidence="2">The sequence shown here is derived from an EMBL/GenBank/DDBJ whole genome shotgun (WGS) entry which is preliminary data.</text>
</comment>
<dbReference type="RefSeq" id="WP_394317402.1">
    <property type="nucleotide sequence ID" value="NZ_JBHMQV010000009.1"/>
</dbReference>
<protein>
    <submittedName>
        <fullName evidence="2">Uncharacterized protein</fullName>
    </submittedName>
</protein>
<keyword evidence="1" id="KW-0472">Membrane</keyword>
<dbReference type="EMBL" id="JBHMQV010000009">
    <property type="protein sequence ID" value="MFC0843706.1"/>
    <property type="molecule type" value="Genomic_DNA"/>
</dbReference>
<feature type="transmembrane region" description="Helical" evidence="1">
    <location>
        <begin position="6"/>
        <end position="37"/>
    </location>
</feature>
<dbReference type="Proteomes" id="UP001589887">
    <property type="component" value="Unassembled WGS sequence"/>
</dbReference>
<gene>
    <name evidence="2" type="ORF">ACFH04_08230</name>
</gene>
<evidence type="ECO:0000313" key="2">
    <source>
        <dbReference type="EMBL" id="MFC0843706.1"/>
    </source>
</evidence>
<sequence length="60" mass="5937">MDGDPPLWALLVFFLAVGGVVAVVGVAVIVSAVGLVVGAKALVRRRGQGGGDGEGRPGRP</sequence>
<organism evidence="2 3">
    <name type="scientific">Streptomyces noboritoensis</name>
    <dbReference type="NCBI Taxonomy" id="67337"/>
    <lineage>
        <taxon>Bacteria</taxon>
        <taxon>Bacillati</taxon>
        <taxon>Actinomycetota</taxon>
        <taxon>Actinomycetes</taxon>
        <taxon>Kitasatosporales</taxon>
        <taxon>Streptomycetaceae</taxon>
        <taxon>Streptomyces</taxon>
    </lineage>
</organism>
<proteinExistence type="predicted"/>